<feature type="region of interest" description="Disordered" evidence="1">
    <location>
        <begin position="165"/>
        <end position="185"/>
    </location>
</feature>
<gene>
    <name evidence="3" type="ORF">KME07_17195</name>
</gene>
<feature type="transmembrane region" description="Helical" evidence="2">
    <location>
        <begin position="339"/>
        <end position="363"/>
    </location>
</feature>
<organism evidence="3 4">
    <name type="scientific">Pegethrix bostrychoides GSE-TBD4-15B</name>
    <dbReference type="NCBI Taxonomy" id="2839662"/>
    <lineage>
        <taxon>Bacteria</taxon>
        <taxon>Bacillati</taxon>
        <taxon>Cyanobacteriota</taxon>
        <taxon>Cyanophyceae</taxon>
        <taxon>Oculatellales</taxon>
        <taxon>Oculatellaceae</taxon>
        <taxon>Pegethrix</taxon>
    </lineage>
</organism>
<keyword evidence="2" id="KW-0472">Membrane</keyword>
<accession>A0A951PCT8</accession>
<feature type="transmembrane region" description="Helical" evidence="2">
    <location>
        <begin position="306"/>
        <end position="327"/>
    </location>
</feature>
<dbReference type="InterPro" id="IPR044200">
    <property type="entry name" value="At5g03900-like"/>
</dbReference>
<keyword evidence="2" id="KW-1133">Transmembrane helix</keyword>
<dbReference type="EMBL" id="JAHHHV010000074">
    <property type="protein sequence ID" value="MBW4467164.1"/>
    <property type="molecule type" value="Genomic_DNA"/>
</dbReference>
<name>A0A951PCT8_9CYAN</name>
<dbReference type="Proteomes" id="UP000707356">
    <property type="component" value="Unassembled WGS sequence"/>
</dbReference>
<keyword evidence="2" id="KW-0812">Transmembrane</keyword>
<reference evidence="3" key="1">
    <citation type="submission" date="2021-05" db="EMBL/GenBank/DDBJ databases">
        <authorList>
            <person name="Pietrasiak N."/>
            <person name="Ward R."/>
            <person name="Stajich J.E."/>
            <person name="Kurbessoian T."/>
        </authorList>
    </citation>
    <scope>NUCLEOTIDE SEQUENCE</scope>
    <source>
        <strain evidence="3">GSE-TBD4-15B</strain>
    </source>
</reference>
<comment type="caution">
    <text evidence="3">The sequence shown here is derived from an EMBL/GenBank/DDBJ whole genome shotgun (WGS) entry which is preliminary data.</text>
</comment>
<evidence type="ECO:0000256" key="2">
    <source>
        <dbReference type="SAM" id="Phobius"/>
    </source>
</evidence>
<evidence type="ECO:0000256" key="1">
    <source>
        <dbReference type="SAM" id="MobiDB-lite"/>
    </source>
</evidence>
<feature type="transmembrane region" description="Helical" evidence="2">
    <location>
        <begin position="84"/>
        <end position="117"/>
    </location>
</feature>
<evidence type="ECO:0000313" key="3">
    <source>
        <dbReference type="EMBL" id="MBW4467164.1"/>
    </source>
</evidence>
<dbReference type="PANTHER" id="PTHR47380">
    <property type="entry name" value="OS02G0533000 PROTEIN"/>
    <property type="match status" value="1"/>
</dbReference>
<dbReference type="PANTHER" id="PTHR47380:SF4">
    <property type="entry name" value="OS02G0533000 PROTEIN"/>
    <property type="match status" value="1"/>
</dbReference>
<feature type="transmembrane region" description="Helical" evidence="2">
    <location>
        <begin position="137"/>
        <end position="156"/>
    </location>
</feature>
<dbReference type="AlphaFoldDB" id="A0A951PCT8"/>
<sequence>MTAKPALMQAVEKLGYRVTAGDVAAAGLDVKLAERDLQALAAEAGGHLQVSESGEIAYQFPENFRSILRNKDWKLRWQERLGKLWGLIFYVIRISFGIYLIASLALILIAITILVIALNSSRDGDSGDSMGDWGGSMGSGGWGGGNWFFFFTPNYYSQNRYYGQSQGQSQNRSRQRRSGRGQSEPESMNFLESIFSFLFGDGNPNADLEERRWQSIGRIIRNSQGAVIAEQILPYLDSFSPHQDPDDQMLPVLSRFNGRPEVSPEGQIIYHFPELQVSAVQTQTQAVAAYLKETAWKFSHAGTGQILTAIGLGGANLVGALVLGGLLSDGSLAAQIGGLVGFAASIYWLLLGYGLGFLGIPLIRYFWVQSRNRQVEARNEQRQSWAVALNQADQTTQQKLDYAREFAAIQVVDASDLAYSTEQDLSEQELRRADQIDAEWQRRLDSRLQDE</sequence>
<evidence type="ECO:0000313" key="4">
    <source>
        <dbReference type="Proteomes" id="UP000707356"/>
    </source>
</evidence>
<protein>
    <submittedName>
        <fullName evidence="3">Uncharacterized protein</fullName>
    </submittedName>
</protein>
<reference evidence="3" key="2">
    <citation type="journal article" date="2022" name="Microbiol. Resour. Announc.">
        <title>Metagenome Sequencing to Explore Phylogenomics of Terrestrial Cyanobacteria.</title>
        <authorList>
            <person name="Ward R.D."/>
            <person name="Stajich J.E."/>
            <person name="Johansen J.R."/>
            <person name="Huntemann M."/>
            <person name="Clum A."/>
            <person name="Foster B."/>
            <person name="Foster B."/>
            <person name="Roux S."/>
            <person name="Palaniappan K."/>
            <person name="Varghese N."/>
            <person name="Mukherjee S."/>
            <person name="Reddy T.B.K."/>
            <person name="Daum C."/>
            <person name="Copeland A."/>
            <person name="Chen I.A."/>
            <person name="Ivanova N.N."/>
            <person name="Kyrpides N.C."/>
            <person name="Shapiro N."/>
            <person name="Eloe-Fadrosh E.A."/>
            <person name="Pietrasiak N."/>
        </authorList>
    </citation>
    <scope>NUCLEOTIDE SEQUENCE</scope>
    <source>
        <strain evidence="3">GSE-TBD4-15B</strain>
    </source>
</reference>
<proteinExistence type="predicted"/>